<dbReference type="SUPFAM" id="SSF102114">
    <property type="entry name" value="Radical SAM enzymes"/>
    <property type="match status" value="1"/>
</dbReference>
<dbReference type="InterPro" id="IPR006638">
    <property type="entry name" value="Elp3/MiaA/NifB-like_rSAM"/>
</dbReference>
<protein>
    <recommendedName>
        <fullName evidence="1">Heme chaperone HemW</fullName>
    </recommendedName>
</protein>
<evidence type="ECO:0000256" key="1">
    <source>
        <dbReference type="ARBA" id="ARBA00017228"/>
    </source>
</evidence>
<dbReference type="GO" id="GO:0006779">
    <property type="term" value="P:porphyrin-containing compound biosynthetic process"/>
    <property type="evidence" value="ECO:0007669"/>
    <property type="project" value="TreeGrafter"/>
</dbReference>
<dbReference type="PANTHER" id="PTHR13932:SF5">
    <property type="entry name" value="RADICAL S-ADENOSYL METHIONINE DOMAIN-CONTAINING PROTEIN 1, MITOCHONDRIAL"/>
    <property type="match status" value="1"/>
</dbReference>
<evidence type="ECO:0000313" key="4">
    <source>
        <dbReference type="Proteomes" id="UP000198304"/>
    </source>
</evidence>
<dbReference type="RefSeq" id="WP_176431616.1">
    <property type="nucleotide sequence ID" value="NZ_FZOJ01000062.1"/>
</dbReference>
<dbReference type="CDD" id="cd01335">
    <property type="entry name" value="Radical_SAM"/>
    <property type="match status" value="1"/>
</dbReference>
<dbReference type="AlphaFoldDB" id="A0A239L3K7"/>
<sequence length="424" mass="49531">MNYENIYNQYMYSYPHKTSYQQIGRLNLKEYNLDIAQYPIGLYFHIPFCDSKCGYCNLFSIPIGKQNKIDSYISAIERHSTQLKQELDIKNSRFSSLVFGGGTPLILSVTQLNALFELAIKDYQIDLEQTFVVIETSPNQTTKEKLDYLYDKNTNRVSIGVQSFVQKEIEVIQRMHSVNSAHKALELIKTYDFENTNIDLIYGIPNQTIDTLLYSAKVALTYDPDEIFVYPLYQKPNTKIYGNFVIKRQLQYKMYLEVSAYLKSHGYFQTSMRRFVKVKPQVNLSCGFENMISLGCGGRTYLNNIHFCESYTSHPSKCIKQLQNYIQKQDFFQGINTYILNEEEQKRRFIIKNLLYHSGISIVDYKVIFDKDPEHDFELLNKGWVKRTNTHIKLTDKGMSLSDYIGPMLISNTVKQQMEKYAND</sequence>
<feature type="domain" description="Radical SAM core" evidence="2">
    <location>
        <begin position="34"/>
        <end position="268"/>
    </location>
</feature>
<keyword evidence="4" id="KW-1185">Reference proteome</keyword>
<dbReference type="InterPro" id="IPR007197">
    <property type="entry name" value="rSAM"/>
</dbReference>
<dbReference type="GO" id="GO:0005737">
    <property type="term" value="C:cytoplasm"/>
    <property type="evidence" value="ECO:0007669"/>
    <property type="project" value="TreeGrafter"/>
</dbReference>
<name>A0A239L3K7_9FIRM</name>
<dbReference type="NCBIfam" id="NF006067">
    <property type="entry name" value="PRK08208.1"/>
    <property type="match status" value="1"/>
</dbReference>
<gene>
    <name evidence="3" type="ORF">SAMN05446037_10622</name>
</gene>
<dbReference type="GO" id="GO:0051539">
    <property type="term" value="F:4 iron, 4 sulfur cluster binding"/>
    <property type="evidence" value="ECO:0007669"/>
    <property type="project" value="TreeGrafter"/>
</dbReference>
<dbReference type="SFLD" id="SFLDG01065">
    <property type="entry name" value="anaerobic_coproporphyrinogen-I"/>
    <property type="match status" value="1"/>
</dbReference>
<dbReference type="PROSITE" id="PS51918">
    <property type="entry name" value="RADICAL_SAM"/>
    <property type="match status" value="1"/>
</dbReference>
<accession>A0A239L3K7</accession>
<evidence type="ECO:0000259" key="2">
    <source>
        <dbReference type="PROSITE" id="PS51918"/>
    </source>
</evidence>
<dbReference type="PANTHER" id="PTHR13932">
    <property type="entry name" value="COPROPORPHYRINIGEN III OXIDASE"/>
    <property type="match status" value="1"/>
</dbReference>
<dbReference type="Pfam" id="PF04055">
    <property type="entry name" value="Radical_SAM"/>
    <property type="match status" value="1"/>
</dbReference>
<dbReference type="EMBL" id="FZOJ01000062">
    <property type="protein sequence ID" value="SNT24900.1"/>
    <property type="molecule type" value="Genomic_DNA"/>
</dbReference>
<dbReference type="SFLD" id="SFLDS00029">
    <property type="entry name" value="Radical_SAM"/>
    <property type="match status" value="1"/>
</dbReference>
<dbReference type="InterPro" id="IPR058240">
    <property type="entry name" value="rSAM_sf"/>
</dbReference>
<dbReference type="Proteomes" id="UP000198304">
    <property type="component" value="Unassembled WGS sequence"/>
</dbReference>
<proteinExistence type="predicted"/>
<reference evidence="4" key="1">
    <citation type="submission" date="2017-06" db="EMBL/GenBank/DDBJ databases">
        <authorList>
            <person name="Varghese N."/>
            <person name="Submissions S."/>
        </authorList>
    </citation>
    <scope>NUCLEOTIDE SEQUENCE [LARGE SCALE GENOMIC DNA]</scope>
    <source>
        <strain evidence="4">SCA</strain>
    </source>
</reference>
<dbReference type="GO" id="GO:0003824">
    <property type="term" value="F:catalytic activity"/>
    <property type="evidence" value="ECO:0007669"/>
    <property type="project" value="InterPro"/>
</dbReference>
<evidence type="ECO:0000313" key="3">
    <source>
        <dbReference type="EMBL" id="SNT24900.1"/>
    </source>
</evidence>
<dbReference type="InterPro" id="IPR034505">
    <property type="entry name" value="Coproporphyrinogen-III_oxidase"/>
</dbReference>
<dbReference type="SMART" id="SM00729">
    <property type="entry name" value="Elp3"/>
    <property type="match status" value="1"/>
</dbReference>
<organism evidence="3 4">
    <name type="scientific">Anaerovirgula multivorans</name>
    <dbReference type="NCBI Taxonomy" id="312168"/>
    <lineage>
        <taxon>Bacteria</taxon>
        <taxon>Bacillati</taxon>
        <taxon>Bacillota</taxon>
        <taxon>Clostridia</taxon>
        <taxon>Peptostreptococcales</taxon>
        <taxon>Natronincolaceae</taxon>
        <taxon>Anaerovirgula</taxon>
    </lineage>
</organism>
<dbReference type="InterPro" id="IPR023404">
    <property type="entry name" value="rSAM_horseshoe"/>
</dbReference>
<dbReference type="Gene3D" id="3.80.30.20">
    <property type="entry name" value="tm_1862 like domain"/>
    <property type="match status" value="1"/>
</dbReference>